<keyword evidence="3" id="KW-1185">Reference proteome</keyword>
<gene>
    <name evidence="2" type="ORF">ACFPME_07310</name>
</gene>
<proteinExistence type="predicted"/>
<evidence type="ECO:0000313" key="3">
    <source>
        <dbReference type="Proteomes" id="UP001596013"/>
    </source>
</evidence>
<accession>A0ABW0JK65</accession>
<evidence type="ECO:0000313" key="2">
    <source>
        <dbReference type="EMBL" id="MFC5436360.1"/>
    </source>
</evidence>
<evidence type="ECO:0008006" key="4">
    <source>
        <dbReference type="Google" id="ProtNLM"/>
    </source>
</evidence>
<name>A0ABW0JK65_9GAMM</name>
<dbReference type="RefSeq" id="WP_377303621.1">
    <property type="nucleotide sequence ID" value="NZ_JBHSMK010000003.1"/>
</dbReference>
<reference evidence="3" key="1">
    <citation type="journal article" date="2019" name="Int. J. Syst. Evol. Microbiol.">
        <title>The Global Catalogue of Microorganisms (GCM) 10K type strain sequencing project: providing services to taxonomists for standard genome sequencing and annotation.</title>
        <authorList>
            <consortium name="The Broad Institute Genomics Platform"/>
            <consortium name="The Broad Institute Genome Sequencing Center for Infectious Disease"/>
            <person name="Wu L."/>
            <person name="Ma J."/>
        </authorList>
    </citation>
    <scope>NUCLEOTIDE SEQUENCE [LARGE SCALE GENOMIC DNA]</scope>
    <source>
        <strain evidence="3">JCM 17130</strain>
    </source>
</reference>
<dbReference type="EMBL" id="JBHSMK010000003">
    <property type="protein sequence ID" value="MFC5436360.1"/>
    <property type="molecule type" value="Genomic_DNA"/>
</dbReference>
<dbReference type="Proteomes" id="UP001596013">
    <property type="component" value="Unassembled WGS sequence"/>
</dbReference>
<feature type="signal peptide" evidence="1">
    <location>
        <begin position="1"/>
        <end position="25"/>
    </location>
</feature>
<protein>
    <recommendedName>
        <fullName evidence="4">Fap system outer membrane protein</fullName>
    </recommendedName>
</protein>
<keyword evidence="1" id="KW-0732">Signal</keyword>
<comment type="caution">
    <text evidence="2">The sequence shown here is derived from an EMBL/GenBank/DDBJ whole genome shotgun (WGS) entry which is preliminary data.</text>
</comment>
<organism evidence="2 3">
    <name type="scientific">Rhodanobacter umsongensis</name>
    <dbReference type="NCBI Taxonomy" id="633153"/>
    <lineage>
        <taxon>Bacteria</taxon>
        <taxon>Pseudomonadati</taxon>
        <taxon>Pseudomonadota</taxon>
        <taxon>Gammaproteobacteria</taxon>
        <taxon>Lysobacterales</taxon>
        <taxon>Rhodanobacteraceae</taxon>
        <taxon>Rhodanobacter</taxon>
    </lineage>
</organism>
<sequence length="262" mass="26712">MKHPRLYLLSSIALALGHWGAPAVAGTVPATNGLQEISDAEMGDMRGRYTVGDNAVAWFGVKMISTWQTPTGQVLQGTLALSMDFTHGGAKPQIGFEPIVSITRADAPLPPPADVATPPVRHVDAAGLANVGGVVQSVQVAGDGNLASNVTQLTISNGGGPPASTSAGTSSGVASAFSGGSRAVATFDGSSASLLLSIDGQGSVEQWIRNGSIGQSVQLTADNQLINNRMEIELVRQTVAANTQLAQNVAQAINQAQGIGLH</sequence>
<feature type="chain" id="PRO_5046713869" description="Fap system outer membrane protein" evidence="1">
    <location>
        <begin position="26"/>
        <end position="262"/>
    </location>
</feature>
<evidence type="ECO:0000256" key="1">
    <source>
        <dbReference type="SAM" id="SignalP"/>
    </source>
</evidence>